<keyword evidence="6" id="KW-0560">Oxidoreductase</keyword>
<dbReference type="InterPro" id="IPR012259">
    <property type="entry name" value="DHFR"/>
</dbReference>
<dbReference type="PROSITE" id="PS51330">
    <property type="entry name" value="DHFR_2"/>
    <property type="match status" value="1"/>
</dbReference>
<dbReference type="CDD" id="cd00209">
    <property type="entry name" value="DHFR"/>
    <property type="match status" value="1"/>
</dbReference>
<evidence type="ECO:0000256" key="6">
    <source>
        <dbReference type="ARBA" id="ARBA00023002"/>
    </source>
</evidence>
<evidence type="ECO:0000256" key="2">
    <source>
        <dbReference type="ARBA" id="ARBA00009539"/>
    </source>
</evidence>
<evidence type="ECO:0000256" key="5">
    <source>
        <dbReference type="ARBA" id="ARBA00022857"/>
    </source>
</evidence>
<keyword evidence="5" id="KW-0521">NADP</keyword>
<dbReference type="EC" id="1.5.1.3" evidence="3"/>
<dbReference type="InterPro" id="IPR024072">
    <property type="entry name" value="DHFR-like_dom_sf"/>
</dbReference>
<dbReference type="Proteomes" id="UP001223720">
    <property type="component" value="Chromosome"/>
</dbReference>
<sequence>MKPIERRMPSVAYIVARSNPGDVIGCENHLPWRLKTDMKFFRSVTEGHVVIMGRKTFESLGRPLPKRLNIVISRSPGQDAENLLWADSPEMALHLADFFSIIKEKSQIIVIGGAQIYKMFCDQFTKVYLTEVFHSFECGDAYFNQKFDLREWSVVQEKEYEQSDDDEFPFKISVLDRKNKYTRHRKISEFFVGAKSDRLLPHFPVFRSKIERDDMNIEEQIKLPLLVA</sequence>
<evidence type="ECO:0000313" key="10">
    <source>
        <dbReference type="EMBL" id="WHQ67705.1"/>
    </source>
</evidence>
<dbReference type="GO" id="GO:0046452">
    <property type="term" value="P:dihydrofolate metabolic process"/>
    <property type="evidence" value="ECO:0007669"/>
    <property type="project" value="TreeGrafter"/>
</dbReference>
<comment type="function">
    <text evidence="7">Key enzyme in folate metabolism. Catalyzes an essential reaction for de novo glycine and purine synthesis, and for DNA precursor synthesis.</text>
</comment>
<dbReference type="InterPro" id="IPR017925">
    <property type="entry name" value="DHFR_CS"/>
</dbReference>
<proteinExistence type="inferred from homology"/>
<evidence type="ECO:0000256" key="3">
    <source>
        <dbReference type="ARBA" id="ARBA00012856"/>
    </source>
</evidence>
<dbReference type="PRINTS" id="PR00070">
    <property type="entry name" value="DHFR"/>
</dbReference>
<dbReference type="GO" id="GO:0006730">
    <property type="term" value="P:one-carbon metabolic process"/>
    <property type="evidence" value="ECO:0007669"/>
    <property type="project" value="UniProtKB-KW"/>
</dbReference>
<evidence type="ECO:0000256" key="7">
    <source>
        <dbReference type="ARBA" id="ARBA00025067"/>
    </source>
</evidence>
<dbReference type="Gene3D" id="3.40.430.10">
    <property type="entry name" value="Dihydrofolate Reductase, subunit A"/>
    <property type="match status" value="1"/>
</dbReference>
<evidence type="ECO:0000313" key="11">
    <source>
        <dbReference type="Proteomes" id="UP001223720"/>
    </source>
</evidence>
<feature type="domain" description="DHFR" evidence="9">
    <location>
        <begin position="10"/>
        <end position="177"/>
    </location>
</feature>
<dbReference type="EMBL" id="CP073633">
    <property type="protein sequence ID" value="WHQ67705.1"/>
    <property type="molecule type" value="Genomic_DNA"/>
</dbReference>
<dbReference type="InterPro" id="IPR001796">
    <property type="entry name" value="DHFR_dom"/>
</dbReference>
<evidence type="ECO:0000256" key="4">
    <source>
        <dbReference type="ARBA" id="ARBA00022563"/>
    </source>
</evidence>
<dbReference type="PANTHER" id="PTHR48069">
    <property type="entry name" value="DIHYDROFOLATE REDUCTASE"/>
    <property type="match status" value="1"/>
</dbReference>
<dbReference type="GO" id="GO:0046655">
    <property type="term" value="P:folic acid metabolic process"/>
    <property type="evidence" value="ECO:0007669"/>
    <property type="project" value="TreeGrafter"/>
</dbReference>
<reference evidence="10" key="1">
    <citation type="journal article" date="2022" name="Biotechnol. Bioprocess Eng.">
        <title>Pan-genome Analysis Reveals Comparative Genomic Features of Central Metabolic Pathways in Methylorubrum extorquens.</title>
        <authorList>
            <person name="Lee G.M."/>
            <person name="Scott-Nevros Z.K."/>
            <person name="Lee S.-M."/>
            <person name="Kim D."/>
        </authorList>
    </citation>
    <scope>NUCLEOTIDE SEQUENCE</scope>
    <source>
        <strain evidence="10">ATCC 55366</strain>
    </source>
</reference>
<gene>
    <name evidence="10" type="ORF">KEC54_14985</name>
</gene>
<comment type="similarity">
    <text evidence="2 8">Belongs to the dihydrofolate reductase family.</text>
</comment>
<dbReference type="RefSeq" id="WP_283534982.1">
    <property type="nucleotide sequence ID" value="NZ_CP073633.1"/>
</dbReference>
<evidence type="ECO:0000256" key="1">
    <source>
        <dbReference type="ARBA" id="ARBA00004903"/>
    </source>
</evidence>
<evidence type="ECO:0000256" key="8">
    <source>
        <dbReference type="RuleBase" id="RU004474"/>
    </source>
</evidence>
<dbReference type="GO" id="GO:0004146">
    <property type="term" value="F:dihydrofolate reductase activity"/>
    <property type="evidence" value="ECO:0007669"/>
    <property type="project" value="UniProtKB-EC"/>
</dbReference>
<dbReference type="AlphaFoldDB" id="A0AAX3WB97"/>
<name>A0AAX3WB97_METEX</name>
<protein>
    <recommendedName>
        <fullName evidence="3">dihydrofolate reductase</fullName>
        <ecNumber evidence="3">1.5.1.3</ecNumber>
    </recommendedName>
</protein>
<keyword evidence="4" id="KW-0554">One-carbon metabolism</keyword>
<dbReference type="GO" id="GO:0050661">
    <property type="term" value="F:NADP binding"/>
    <property type="evidence" value="ECO:0007669"/>
    <property type="project" value="InterPro"/>
</dbReference>
<evidence type="ECO:0000259" key="9">
    <source>
        <dbReference type="PROSITE" id="PS51330"/>
    </source>
</evidence>
<dbReference type="GO" id="GO:0046654">
    <property type="term" value="P:tetrahydrofolate biosynthetic process"/>
    <property type="evidence" value="ECO:0007669"/>
    <property type="project" value="InterPro"/>
</dbReference>
<dbReference type="PANTHER" id="PTHR48069:SF3">
    <property type="entry name" value="DIHYDROFOLATE REDUCTASE"/>
    <property type="match status" value="1"/>
</dbReference>
<dbReference type="GO" id="GO:0005829">
    <property type="term" value="C:cytosol"/>
    <property type="evidence" value="ECO:0007669"/>
    <property type="project" value="TreeGrafter"/>
</dbReference>
<dbReference type="Pfam" id="PF00186">
    <property type="entry name" value="DHFR_1"/>
    <property type="match status" value="1"/>
</dbReference>
<accession>A0AAX3WB97</accession>
<dbReference type="PROSITE" id="PS00075">
    <property type="entry name" value="DHFR_1"/>
    <property type="match status" value="1"/>
</dbReference>
<dbReference type="SUPFAM" id="SSF53597">
    <property type="entry name" value="Dihydrofolate reductase-like"/>
    <property type="match status" value="1"/>
</dbReference>
<organism evidence="10 11">
    <name type="scientific">Methylorubrum extorquens</name>
    <name type="common">Methylobacterium dichloromethanicum</name>
    <name type="synonym">Methylobacterium extorquens</name>
    <dbReference type="NCBI Taxonomy" id="408"/>
    <lineage>
        <taxon>Bacteria</taxon>
        <taxon>Pseudomonadati</taxon>
        <taxon>Pseudomonadota</taxon>
        <taxon>Alphaproteobacteria</taxon>
        <taxon>Hyphomicrobiales</taxon>
        <taxon>Methylobacteriaceae</taxon>
        <taxon>Methylorubrum</taxon>
    </lineage>
</organism>
<comment type="pathway">
    <text evidence="1">Cofactor biosynthesis; tetrahydrofolate biosynthesis; 5,6,7,8-tetrahydrofolate from 7,8-dihydrofolate: step 1/1.</text>
</comment>